<dbReference type="AlphaFoldDB" id="A0A3M7QH81"/>
<sequence>MFLKCNYIILNSKVIKIFKFDFDQFNELQKIYDSIPLYKKKINKSQLIDILTRFNEINEIESF</sequence>
<organism evidence="1 2">
    <name type="scientific">Brachionus plicatilis</name>
    <name type="common">Marine rotifer</name>
    <name type="synonym">Brachionus muelleri</name>
    <dbReference type="NCBI Taxonomy" id="10195"/>
    <lineage>
        <taxon>Eukaryota</taxon>
        <taxon>Metazoa</taxon>
        <taxon>Spiralia</taxon>
        <taxon>Gnathifera</taxon>
        <taxon>Rotifera</taxon>
        <taxon>Eurotatoria</taxon>
        <taxon>Monogononta</taxon>
        <taxon>Pseudotrocha</taxon>
        <taxon>Ploima</taxon>
        <taxon>Brachionidae</taxon>
        <taxon>Brachionus</taxon>
    </lineage>
</organism>
<keyword evidence="2" id="KW-1185">Reference proteome</keyword>
<dbReference type="EMBL" id="REGN01006116">
    <property type="protein sequence ID" value="RNA10796.1"/>
    <property type="molecule type" value="Genomic_DNA"/>
</dbReference>
<reference evidence="1 2" key="1">
    <citation type="journal article" date="2018" name="Sci. Rep.">
        <title>Genomic signatures of local adaptation to the degree of environmental predictability in rotifers.</title>
        <authorList>
            <person name="Franch-Gras L."/>
            <person name="Hahn C."/>
            <person name="Garcia-Roger E.M."/>
            <person name="Carmona M.J."/>
            <person name="Serra M."/>
            <person name="Gomez A."/>
        </authorList>
    </citation>
    <scope>NUCLEOTIDE SEQUENCE [LARGE SCALE GENOMIC DNA]</scope>
    <source>
        <strain evidence="1">HYR1</strain>
    </source>
</reference>
<dbReference type="Proteomes" id="UP000276133">
    <property type="component" value="Unassembled WGS sequence"/>
</dbReference>
<gene>
    <name evidence="1" type="ORF">BpHYR1_029853</name>
</gene>
<name>A0A3M7QH81_BRAPC</name>
<evidence type="ECO:0000313" key="2">
    <source>
        <dbReference type="Proteomes" id="UP000276133"/>
    </source>
</evidence>
<proteinExistence type="predicted"/>
<evidence type="ECO:0000313" key="1">
    <source>
        <dbReference type="EMBL" id="RNA10796.1"/>
    </source>
</evidence>
<accession>A0A3M7QH81</accession>
<comment type="caution">
    <text evidence="1">The sequence shown here is derived from an EMBL/GenBank/DDBJ whole genome shotgun (WGS) entry which is preliminary data.</text>
</comment>
<protein>
    <submittedName>
        <fullName evidence="1">Uncharacterized protein</fullName>
    </submittedName>
</protein>